<dbReference type="Ensembl" id="ENSXETT00000114445">
    <property type="protein sequence ID" value="ENSXETP00000116703"/>
    <property type="gene ID" value="ENSXETG00000036441"/>
</dbReference>
<dbReference type="PANTHER" id="PTHR11422:SF0">
    <property type="entry name" value="T-CELL SURFACE GLYCOPROTEIN CD4"/>
    <property type="match status" value="1"/>
</dbReference>
<sequence>MERKLVTFISWLLFLQMDPSLTAPQTLQMWRKVEEKVLMPCNKNGAFRWRRNGLDYARMLGSQIVYGIGVESSRISFPHGPNNSMQLTNLNMGDAGTYFCDAEEKLTINLVIFQISALPSANLIVSENLFLSIESSPKSIPGLRVSWETPNRGKSEEKSELTVANAQIRDSGTYSCHVWIDGGNKATFTQYISVSGFYPTSEKIYVSKDSPALIPWLFNFNVRETALINTVSAVNGSISYSAGKGTSPSLISSLTVTSGACWPQRCEKSQGKEQLGNLSFVLPKPKAGRYHLEIQLKLGDRKKMLAMDVCLVMLTVSVLPRLQLPLEAKATLSCHASCSDANSTLYWHHENSNSVMHGQRGEPTFSQDLTAVPESMGVWSCSVRVGGKTMMSTNLTLELEATFMSSPGFVWVLIGGGAVLFLVGIVTIVIVTARCRQKRRARRGAWILQNLHQQRTCQCKGFAPTRLREKD</sequence>
<dbReference type="KEGG" id="xtr:100491070"/>
<dbReference type="InterPro" id="IPR013783">
    <property type="entry name" value="Ig-like_fold"/>
</dbReference>
<dbReference type="PROSITE" id="PS50835">
    <property type="entry name" value="IG_LIKE"/>
    <property type="match status" value="2"/>
</dbReference>
<feature type="signal peptide" evidence="2">
    <location>
        <begin position="1"/>
        <end position="22"/>
    </location>
</feature>
<dbReference type="Gene3D" id="1.20.5.900">
    <property type="entry name" value="transmembrane domain of human cd4"/>
    <property type="match status" value="1"/>
</dbReference>
<feature type="domain" description="Ig-like" evidence="3">
    <location>
        <begin position="81"/>
        <end position="195"/>
    </location>
</feature>
<reference evidence="4" key="2">
    <citation type="submission" date="2021-03" db="UniProtKB">
        <authorList>
            <consortium name="Ensembl"/>
        </authorList>
    </citation>
    <scope>IDENTIFICATION</scope>
</reference>
<reference evidence="6" key="3">
    <citation type="submission" date="2025-04" db="UniProtKB">
        <authorList>
            <consortium name="RefSeq"/>
        </authorList>
    </citation>
    <scope>IDENTIFICATION</scope>
    <source>
        <strain evidence="6">Nigerian</strain>
        <tissue evidence="6">Liver and blood</tissue>
    </source>
</reference>
<dbReference type="Reactome" id="R-XTR-8856825">
    <property type="pathway name" value="Cargo recognition for clathrin-mediated endocytosis"/>
</dbReference>
<evidence type="ECO:0000313" key="6">
    <source>
        <dbReference type="RefSeq" id="XP_031762584.1"/>
    </source>
</evidence>
<reference evidence="4" key="1">
    <citation type="journal article" date="2010" name="Science">
        <title>The genome of the Western clawed frog Xenopus tropicalis.</title>
        <authorList>
            <person name="Hellsten U."/>
            <person name="Harland R.M."/>
            <person name="Gilchrist M.J."/>
            <person name="Hendrix D."/>
            <person name="Jurka J."/>
            <person name="Kapitonov V."/>
            <person name="Ovcharenko I."/>
            <person name="Putnam N.H."/>
            <person name="Shu S."/>
            <person name="Taher L."/>
            <person name="Blitz I.L."/>
            <person name="Blumberg B."/>
            <person name="Dichmann D.S."/>
            <person name="Dubchak I."/>
            <person name="Amaya E."/>
            <person name="Detter J.C."/>
            <person name="Fletcher R."/>
            <person name="Gerhard D.S."/>
            <person name="Goodstein D."/>
            <person name="Graves T."/>
            <person name="Grigoriev I.V."/>
            <person name="Grimwood J."/>
            <person name="Kawashima T."/>
            <person name="Lindquist E."/>
            <person name="Lucas S.M."/>
            <person name="Mead P.E."/>
            <person name="Mitros T."/>
            <person name="Ogino H."/>
            <person name="Ohta Y."/>
            <person name="Poliakov A.V."/>
            <person name="Pollet N."/>
            <person name="Robert J."/>
            <person name="Salamov A."/>
            <person name="Sater A.K."/>
            <person name="Schmutz J."/>
            <person name="Terry A."/>
            <person name="Vize P.D."/>
            <person name="Warren W.C."/>
            <person name="Wells D."/>
            <person name="Wills A."/>
            <person name="Wilson R.K."/>
            <person name="Zimmerman L.B."/>
            <person name="Zorn A.M."/>
            <person name="Grainger R."/>
            <person name="Grammer T."/>
            <person name="Khokha M.K."/>
            <person name="Richardson P.M."/>
            <person name="Rokhsar D.S."/>
        </authorList>
    </citation>
    <scope>NUCLEOTIDE SEQUENCE [LARGE SCALE GENOMIC DNA]</scope>
    <source>
        <strain evidence="4">Nigerian</strain>
    </source>
</reference>
<evidence type="ECO:0000313" key="7">
    <source>
        <dbReference type="Xenbase" id="XB-GENE-22201034"/>
    </source>
</evidence>
<evidence type="ECO:0000256" key="1">
    <source>
        <dbReference type="SAM" id="Phobius"/>
    </source>
</evidence>
<dbReference type="AlphaFoldDB" id="A0A803K8J4"/>
<dbReference type="GeneTree" id="ENSGT01010000229504"/>
<dbReference type="Bgee" id="ENSXETG00000036441">
    <property type="expression patterns" value="Expressed in thymus and 2 other cell types or tissues"/>
</dbReference>
<dbReference type="Proteomes" id="UP000008143">
    <property type="component" value="Chromosome 7"/>
</dbReference>
<dbReference type="Xenbase" id="XB-GENE-22201034">
    <property type="gene designation" value="cd4"/>
</dbReference>
<dbReference type="SMART" id="SM00409">
    <property type="entry name" value="IG"/>
    <property type="match status" value="3"/>
</dbReference>
<keyword evidence="1" id="KW-1133">Transmembrane helix</keyword>
<dbReference type="Ensembl" id="ENSXETT00000121308">
    <property type="protein sequence ID" value="ENSXETP00000104201"/>
    <property type="gene ID" value="ENSXETG00000036441"/>
</dbReference>
<feature type="transmembrane region" description="Helical" evidence="1">
    <location>
        <begin position="409"/>
        <end position="433"/>
    </location>
</feature>
<accession>A0A803K8J4</accession>
<feature type="domain" description="Ig-like" evidence="3">
    <location>
        <begin position="330"/>
        <end position="398"/>
    </location>
</feature>
<name>A0A803K8J4_XENTR</name>
<dbReference type="InterPro" id="IPR003599">
    <property type="entry name" value="Ig_sub"/>
</dbReference>
<evidence type="ECO:0000313" key="4">
    <source>
        <dbReference type="Ensembl" id="ENSXETP00000116703"/>
    </source>
</evidence>
<keyword evidence="2" id="KW-0732">Signal</keyword>
<keyword evidence="5" id="KW-1185">Reference proteome</keyword>
<organism evidence="4">
    <name type="scientific">Xenopus tropicalis</name>
    <name type="common">Western clawed frog</name>
    <name type="synonym">Silurana tropicalis</name>
    <dbReference type="NCBI Taxonomy" id="8364"/>
    <lineage>
        <taxon>Eukaryota</taxon>
        <taxon>Metazoa</taxon>
        <taxon>Chordata</taxon>
        <taxon>Craniata</taxon>
        <taxon>Vertebrata</taxon>
        <taxon>Euteleostomi</taxon>
        <taxon>Amphibia</taxon>
        <taxon>Batrachia</taxon>
        <taxon>Anura</taxon>
        <taxon>Pipoidea</taxon>
        <taxon>Pipidae</taxon>
        <taxon>Xenopodinae</taxon>
        <taxon>Xenopus</taxon>
        <taxon>Silurana</taxon>
    </lineage>
</organism>
<evidence type="ECO:0000256" key="2">
    <source>
        <dbReference type="SAM" id="SignalP"/>
    </source>
</evidence>
<dbReference type="SUPFAM" id="SSF48726">
    <property type="entry name" value="Immunoglobulin"/>
    <property type="match status" value="3"/>
</dbReference>
<feature type="chain" id="PRO_5044663091" evidence="2">
    <location>
        <begin position="23"/>
        <end position="471"/>
    </location>
</feature>
<dbReference type="OrthoDB" id="8657369at2759"/>
<dbReference type="Pfam" id="PF12104">
    <property type="entry name" value="Tcell_CD4_C"/>
    <property type="match status" value="1"/>
</dbReference>
<dbReference type="InterPro" id="IPR036179">
    <property type="entry name" value="Ig-like_dom_sf"/>
</dbReference>
<keyword evidence="1" id="KW-0472">Membrane</keyword>
<dbReference type="Reactome" id="R-XTR-449836">
    <property type="pathway name" value="Other interleukin signaling"/>
</dbReference>
<dbReference type="Gene3D" id="2.60.40.10">
    <property type="entry name" value="Immunoglobulins"/>
    <property type="match status" value="1"/>
</dbReference>
<dbReference type="Ensembl" id="ENSXETT00000108635">
    <property type="protein sequence ID" value="ENSXETP00000116741"/>
    <property type="gene ID" value="ENSXETG00000036441"/>
</dbReference>
<dbReference type="OMA" id="WHHENSN"/>
<evidence type="ECO:0000313" key="5">
    <source>
        <dbReference type="Proteomes" id="UP000008143"/>
    </source>
</evidence>
<dbReference type="InterPro" id="IPR021963">
    <property type="entry name" value="Tcell_CD4_Cterm"/>
</dbReference>
<keyword evidence="1" id="KW-0812">Transmembrane</keyword>
<dbReference type="Ensembl" id="ENSXETT00000116630">
    <property type="protein sequence ID" value="ENSXETP00000106176"/>
    <property type="gene ID" value="ENSXETG00000036441"/>
</dbReference>
<dbReference type="RefSeq" id="XP_031762584.1">
    <property type="nucleotide sequence ID" value="XM_031906724.1"/>
</dbReference>
<evidence type="ECO:0000259" key="3">
    <source>
        <dbReference type="PROSITE" id="PS50835"/>
    </source>
</evidence>
<dbReference type="InterPro" id="IPR007110">
    <property type="entry name" value="Ig-like_dom"/>
</dbReference>
<proteinExistence type="predicted"/>
<protein>
    <submittedName>
        <fullName evidence="4">Cd4 receptor</fullName>
    </submittedName>
    <submittedName>
        <fullName evidence="6">T-cell surface glycoprotein CD4</fullName>
    </submittedName>
</protein>
<dbReference type="PANTHER" id="PTHR11422">
    <property type="entry name" value="T-CELL SURFACE GLYCOPROTEIN CD4"/>
    <property type="match status" value="1"/>
</dbReference>
<gene>
    <name evidence="4 7" type="primary">cd4</name>
    <name evidence="6" type="synonym">LOC100491070</name>
</gene>